<name>A0A1C6UAQ4_9ACTN</name>
<dbReference type="RefSeq" id="WP_091117926.1">
    <property type="nucleotide sequence ID" value="NZ_FMHY01000002.1"/>
</dbReference>
<proteinExistence type="predicted"/>
<dbReference type="Pfam" id="PF17914">
    <property type="entry name" value="HopA1"/>
    <property type="match status" value="1"/>
</dbReference>
<reference evidence="2" key="1">
    <citation type="submission" date="2016-06" db="EMBL/GenBank/DDBJ databases">
        <authorList>
            <person name="Varghese N."/>
            <person name="Submissions Spin"/>
        </authorList>
    </citation>
    <scope>NUCLEOTIDE SEQUENCE [LARGE SCALE GENOMIC DNA]</scope>
    <source>
        <strain evidence="2">DSM 44814</strain>
    </source>
</reference>
<dbReference type="Proteomes" id="UP000199696">
    <property type="component" value="Unassembled WGS sequence"/>
</dbReference>
<sequence>MTAYLDVIRRIADEVVILDERTFSHPRFGRLTPPRDMEARSDYPVVSYLSRVIYLTYYAGDDAAARLLIGGGKVAAALVDHEDYEFTELIHAANTGTGYRVRGWRIRGVRDGGWLVEKDAITVLASAADLIHDGPLEVGAEVSVVLPPCRRYAVLGWYMAVGDEGPPHKSDQSTMIRVYFTLAGPDAAPDVMRVVTTALNRRKVAFNFKMANHPTAYVRRDAGVLYLREADWRQHESVVPEMYGQLTGKLRDDRPCFVKPLLPGISFAVEPQVRGRTVSFGENRCTLVAEGLVAAHARGVTDLAGRVEAIAERFRQEGLSIERPYEAPRPLLGAPR</sequence>
<dbReference type="EMBL" id="FMHY01000002">
    <property type="protein sequence ID" value="SCL51096.1"/>
    <property type="molecule type" value="Genomic_DNA"/>
</dbReference>
<dbReference type="STRING" id="227316.GA0070604_2282"/>
<gene>
    <name evidence="1" type="ORF">GA0070604_2282</name>
</gene>
<dbReference type="InterPro" id="IPR040871">
    <property type="entry name" value="HopA1"/>
</dbReference>
<dbReference type="OrthoDB" id="939976at2"/>
<protein>
    <submittedName>
        <fullName evidence="1">Uncharacterized protein</fullName>
    </submittedName>
</protein>
<dbReference type="AlphaFoldDB" id="A0A1C6UAQ4"/>
<organism evidence="1 2">
    <name type="scientific">Micromonospora eburnea</name>
    <dbReference type="NCBI Taxonomy" id="227316"/>
    <lineage>
        <taxon>Bacteria</taxon>
        <taxon>Bacillati</taxon>
        <taxon>Actinomycetota</taxon>
        <taxon>Actinomycetes</taxon>
        <taxon>Micromonosporales</taxon>
        <taxon>Micromonosporaceae</taxon>
        <taxon>Micromonospora</taxon>
    </lineage>
</organism>
<accession>A0A1C6UAQ4</accession>
<keyword evidence="2" id="KW-1185">Reference proteome</keyword>
<evidence type="ECO:0000313" key="1">
    <source>
        <dbReference type="EMBL" id="SCL51096.1"/>
    </source>
</evidence>
<evidence type="ECO:0000313" key="2">
    <source>
        <dbReference type="Proteomes" id="UP000199696"/>
    </source>
</evidence>